<proteinExistence type="predicted"/>
<evidence type="ECO:0000256" key="1">
    <source>
        <dbReference type="SAM" id="MobiDB-lite"/>
    </source>
</evidence>
<feature type="domain" description="DUF7703" evidence="3">
    <location>
        <begin position="11"/>
        <end position="236"/>
    </location>
</feature>
<dbReference type="InterPro" id="IPR056120">
    <property type="entry name" value="DUF7703"/>
</dbReference>
<feature type="compositionally biased region" description="Low complexity" evidence="1">
    <location>
        <begin position="277"/>
        <end position="287"/>
    </location>
</feature>
<feature type="transmembrane region" description="Helical" evidence="2">
    <location>
        <begin position="148"/>
        <end position="167"/>
    </location>
</feature>
<feature type="transmembrane region" description="Helical" evidence="2">
    <location>
        <begin position="43"/>
        <end position="63"/>
    </location>
</feature>
<dbReference type="EMBL" id="JADGKB010000008">
    <property type="protein sequence ID" value="KAJ3261018.1"/>
    <property type="molecule type" value="Genomic_DNA"/>
</dbReference>
<evidence type="ECO:0000259" key="3">
    <source>
        <dbReference type="Pfam" id="PF24802"/>
    </source>
</evidence>
<feature type="compositionally biased region" description="Basic and acidic residues" evidence="1">
    <location>
        <begin position="294"/>
        <end position="312"/>
    </location>
</feature>
<feature type="compositionally biased region" description="Polar residues" evidence="1">
    <location>
        <begin position="381"/>
        <end position="400"/>
    </location>
</feature>
<feature type="compositionally biased region" description="Basic and acidic residues" evidence="1">
    <location>
        <begin position="357"/>
        <end position="380"/>
    </location>
</feature>
<keyword evidence="2" id="KW-0472">Membrane</keyword>
<sequence length="474" mass="53509">MTSIEPVGVFQIVVGAITIFNCGELLAMIFYRFKSYRSVYFKSLVASTVGTVAFVFGYLMLYFGAFANMAPSLLVITIGWHCMVTGFSMTMYSRLHLFCVDTTLISICLKLITVTYVFLQLPTTVLIWGANMIGSRVWIQAYGAFEGFQVTVFFIQETILCTIYLLYVSKNPFKIEKSVAKELTHQTFKVNVFIIALDLIMVGVEYAQMLDYQIMVKALCYSLKLKLAYHMMNHLTDTFQAKFKAEKESFDKTVYKDEYSSEIRKNNLNYPKKRETNSTASAGSNSNDPVSIYEKSKRDTLIMVRDERKNESPRYSTNSYSSPKDPHKQFAAEYTIDSLRPSVSNETPRPRMTGFEYGKEKESKLDQLKSDPALQKEKQADSYSNSPRVSRSNLAQSDIFSSPKLGRANKLRESESGLKKSGSHGSLNLPDDRQNPFEDLLPADVQNPLKSKSTLTKFGSLSSLKGASSKKKDG</sequence>
<protein>
    <recommendedName>
        <fullName evidence="3">DUF7703 domain-containing protein</fullName>
    </recommendedName>
</protein>
<dbReference type="PANTHER" id="PTHR37013">
    <property type="entry name" value="INTEGRAL MEMBRANE PROTEIN (AFU_ORTHOLOGUE AFUA_1G05950)-RELATED"/>
    <property type="match status" value="1"/>
</dbReference>
<keyword evidence="5" id="KW-1185">Reference proteome</keyword>
<evidence type="ECO:0000313" key="4">
    <source>
        <dbReference type="EMBL" id="KAJ3261018.1"/>
    </source>
</evidence>
<feature type="transmembrane region" description="Helical" evidence="2">
    <location>
        <begin position="12"/>
        <end position="31"/>
    </location>
</feature>
<accession>A0AAD5ULQ6</accession>
<dbReference type="PANTHER" id="PTHR37013:SF4">
    <property type="entry name" value="INTEGRAL MEMBRANE PROTEIN"/>
    <property type="match status" value="1"/>
</dbReference>
<organism evidence="4 5">
    <name type="scientific">Boothiomyces macroporosus</name>
    <dbReference type="NCBI Taxonomy" id="261099"/>
    <lineage>
        <taxon>Eukaryota</taxon>
        <taxon>Fungi</taxon>
        <taxon>Fungi incertae sedis</taxon>
        <taxon>Chytridiomycota</taxon>
        <taxon>Chytridiomycota incertae sedis</taxon>
        <taxon>Chytridiomycetes</taxon>
        <taxon>Rhizophydiales</taxon>
        <taxon>Terramycetaceae</taxon>
        <taxon>Boothiomyces</taxon>
    </lineage>
</organism>
<evidence type="ECO:0000256" key="2">
    <source>
        <dbReference type="SAM" id="Phobius"/>
    </source>
</evidence>
<reference evidence="4" key="1">
    <citation type="submission" date="2020-05" db="EMBL/GenBank/DDBJ databases">
        <title>Phylogenomic resolution of chytrid fungi.</title>
        <authorList>
            <person name="Stajich J.E."/>
            <person name="Amses K."/>
            <person name="Simmons R."/>
            <person name="Seto K."/>
            <person name="Myers J."/>
            <person name="Bonds A."/>
            <person name="Quandt C.A."/>
            <person name="Barry K."/>
            <person name="Liu P."/>
            <person name="Grigoriev I."/>
            <person name="Longcore J.E."/>
            <person name="James T.Y."/>
        </authorList>
    </citation>
    <scope>NUCLEOTIDE SEQUENCE</scope>
    <source>
        <strain evidence="4">PLAUS21</strain>
    </source>
</reference>
<dbReference type="Pfam" id="PF24802">
    <property type="entry name" value="DUF7703"/>
    <property type="match status" value="1"/>
</dbReference>
<comment type="caution">
    <text evidence="4">The sequence shown here is derived from an EMBL/GenBank/DDBJ whole genome shotgun (WGS) entry which is preliminary data.</text>
</comment>
<feature type="transmembrane region" description="Helical" evidence="2">
    <location>
        <begin position="104"/>
        <end position="128"/>
    </location>
</feature>
<feature type="transmembrane region" description="Helical" evidence="2">
    <location>
        <begin position="69"/>
        <end position="92"/>
    </location>
</feature>
<gene>
    <name evidence="4" type="ORF">HK103_006973</name>
</gene>
<evidence type="ECO:0000313" key="5">
    <source>
        <dbReference type="Proteomes" id="UP001210925"/>
    </source>
</evidence>
<feature type="compositionally biased region" description="Low complexity" evidence="1">
    <location>
        <begin position="457"/>
        <end position="467"/>
    </location>
</feature>
<keyword evidence="2" id="KW-0812">Transmembrane</keyword>
<dbReference type="Proteomes" id="UP001210925">
    <property type="component" value="Unassembled WGS sequence"/>
</dbReference>
<dbReference type="AlphaFoldDB" id="A0AAD5ULQ6"/>
<feature type="transmembrane region" description="Helical" evidence="2">
    <location>
        <begin position="188"/>
        <end position="207"/>
    </location>
</feature>
<feature type="region of interest" description="Disordered" evidence="1">
    <location>
        <begin position="266"/>
        <end position="474"/>
    </location>
</feature>
<feature type="compositionally biased region" description="Polar residues" evidence="1">
    <location>
        <begin position="313"/>
        <end position="322"/>
    </location>
</feature>
<name>A0AAD5ULQ6_9FUNG</name>
<keyword evidence="2" id="KW-1133">Transmembrane helix</keyword>